<accession>A0ABW7R3D8</accession>
<comment type="caution">
    <text evidence="2">The sequence shown here is derived from an EMBL/GenBank/DDBJ whole genome shotgun (WGS) entry which is preliminary data.</text>
</comment>
<evidence type="ECO:0000313" key="2">
    <source>
        <dbReference type="EMBL" id="MFH8551788.1"/>
    </source>
</evidence>
<name>A0ABW7R3D8_9ACTN</name>
<dbReference type="RefSeq" id="WP_397718863.1">
    <property type="nucleotide sequence ID" value="NZ_JBIRGN010000015.1"/>
</dbReference>
<keyword evidence="3" id="KW-1185">Reference proteome</keyword>
<sequence>MDYALLTTDGPVPDAMPEVLSRAFGVPVSQTDVSDASELESRNWDALVTCEHERLHGDLTWSLFIYATARVQQRPTEQELAALLAQRLNAPVFFESAHRLPWIRQVAAPGGGLTLARVFDTDTGPPGLVVEAAEAPIAAFPALPIEPFPEVGHGPSPGPDRVAGGQAPGPPVSGPAEDSEGSEGSAT</sequence>
<feature type="region of interest" description="Disordered" evidence="1">
    <location>
        <begin position="146"/>
        <end position="187"/>
    </location>
</feature>
<proteinExistence type="predicted"/>
<dbReference type="EMBL" id="JBIRGQ010000015">
    <property type="protein sequence ID" value="MFH8551788.1"/>
    <property type="molecule type" value="Genomic_DNA"/>
</dbReference>
<gene>
    <name evidence="2" type="ORF">ACH4F9_43115</name>
</gene>
<organism evidence="2 3">
    <name type="scientific">Streptomyces longisporoflavus</name>
    <dbReference type="NCBI Taxonomy" id="28044"/>
    <lineage>
        <taxon>Bacteria</taxon>
        <taxon>Bacillati</taxon>
        <taxon>Actinomycetota</taxon>
        <taxon>Actinomycetes</taxon>
        <taxon>Kitasatosporales</taxon>
        <taxon>Streptomycetaceae</taxon>
        <taxon>Streptomyces</taxon>
    </lineage>
</organism>
<evidence type="ECO:0000313" key="3">
    <source>
        <dbReference type="Proteomes" id="UP001610818"/>
    </source>
</evidence>
<protein>
    <submittedName>
        <fullName evidence="2">Uncharacterized protein</fullName>
    </submittedName>
</protein>
<evidence type="ECO:0000256" key="1">
    <source>
        <dbReference type="SAM" id="MobiDB-lite"/>
    </source>
</evidence>
<dbReference type="Proteomes" id="UP001610818">
    <property type="component" value="Unassembled WGS sequence"/>
</dbReference>
<reference evidence="2 3" key="1">
    <citation type="submission" date="2024-10" db="EMBL/GenBank/DDBJ databases">
        <title>The Natural Products Discovery Center: Release of the First 8490 Sequenced Strains for Exploring Actinobacteria Biosynthetic Diversity.</title>
        <authorList>
            <person name="Kalkreuter E."/>
            <person name="Kautsar S.A."/>
            <person name="Yang D."/>
            <person name="Bader C.D."/>
            <person name="Teijaro C.N."/>
            <person name="Fluegel L."/>
            <person name="Davis C.M."/>
            <person name="Simpson J.R."/>
            <person name="Lauterbach L."/>
            <person name="Steele A.D."/>
            <person name="Gui C."/>
            <person name="Meng S."/>
            <person name="Li G."/>
            <person name="Viehrig K."/>
            <person name="Ye F."/>
            <person name="Su P."/>
            <person name="Kiefer A.F."/>
            <person name="Nichols A."/>
            <person name="Cepeda A.J."/>
            <person name="Yan W."/>
            <person name="Fan B."/>
            <person name="Jiang Y."/>
            <person name="Adhikari A."/>
            <person name="Zheng C.-J."/>
            <person name="Schuster L."/>
            <person name="Cowan T.M."/>
            <person name="Smanski M.J."/>
            <person name="Chevrette M.G."/>
            <person name="De Carvalho L.P.S."/>
            <person name="Shen B."/>
        </authorList>
    </citation>
    <scope>NUCLEOTIDE SEQUENCE [LARGE SCALE GENOMIC DNA]</scope>
    <source>
        <strain evidence="2 3">NPDC017990</strain>
    </source>
</reference>